<evidence type="ECO:0000256" key="2">
    <source>
        <dbReference type="ARBA" id="ARBA00022803"/>
    </source>
</evidence>
<comment type="caution">
    <text evidence="7">The sequence shown here is derived from an EMBL/GenBank/DDBJ whole genome shotgun (WGS) entry which is preliminary data.</text>
</comment>
<dbReference type="OrthoDB" id="7103806at2759"/>
<dbReference type="PROSITE" id="PS50005">
    <property type="entry name" value="TPR"/>
    <property type="match status" value="8"/>
</dbReference>
<dbReference type="Pfam" id="PF13424">
    <property type="entry name" value="TPR_12"/>
    <property type="match status" value="3"/>
</dbReference>
<dbReference type="InterPro" id="IPR011990">
    <property type="entry name" value="TPR-like_helical_dom_sf"/>
</dbReference>
<dbReference type="Proteomes" id="UP000663855">
    <property type="component" value="Unassembled WGS sequence"/>
</dbReference>
<evidence type="ECO:0000313" key="8">
    <source>
        <dbReference type="Proteomes" id="UP000663834"/>
    </source>
</evidence>
<organism evidence="7 8">
    <name type="scientific">Rotaria magnacalcarata</name>
    <dbReference type="NCBI Taxonomy" id="392030"/>
    <lineage>
        <taxon>Eukaryota</taxon>
        <taxon>Metazoa</taxon>
        <taxon>Spiralia</taxon>
        <taxon>Gnathifera</taxon>
        <taxon>Rotifera</taxon>
        <taxon>Eurotatoria</taxon>
        <taxon>Bdelloidea</taxon>
        <taxon>Philodinida</taxon>
        <taxon>Philodinidae</taxon>
        <taxon>Rotaria</taxon>
    </lineage>
</organism>
<feature type="region of interest" description="Disordered" evidence="4">
    <location>
        <begin position="834"/>
        <end position="854"/>
    </location>
</feature>
<evidence type="ECO:0000256" key="3">
    <source>
        <dbReference type="PROSITE-ProRule" id="PRU00339"/>
    </source>
</evidence>
<dbReference type="Pfam" id="PF13374">
    <property type="entry name" value="TPR_10"/>
    <property type="match status" value="1"/>
</dbReference>
<feature type="domain" description="ADP ribosyltransferase" evidence="5">
    <location>
        <begin position="261"/>
        <end position="405"/>
    </location>
</feature>
<evidence type="ECO:0000256" key="4">
    <source>
        <dbReference type="SAM" id="MobiDB-lite"/>
    </source>
</evidence>
<dbReference type="SMART" id="SM00028">
    <property type="entry name" value="TPR"/>
    <property type="match status" value="8"/>
</dbReference>
<evidence type="ECO:0000313" key="7">
    <source>
        <dbReference type="EMBL" id="CAF1555511.1"/>
    </source>
</evidence>
<gene>
    <name evidence="6" type="ORF">CJN711_LOCUS12799</name>
    <name evidence="7" type="ORF">KQP761_LOCUS17973</name>
</gene>
<feature type="repeat" description="TPR" evidence="3">
    <location>
        <begin position="603"/>
        <end position="636"/>
    </location>
</feature>
<dbReference type="EMBL" id="CAJNOW010009128">
    <property type="protein sequence ID" value="CAF1555511.1"/>
    <property type="molecule type" value="Genomic_DNA"/>
</dbReference>
<feature type="repeat" description="TPR" evidence="3">
    <location>
        <begin position="645"/>
        <end position="678"/>
    </location>
</feature>
<dbReference type="Pfam" id="PF03496">
    <property type="entry name" value="ADPrib_exo_Tox"/>
    <property type="match status" value="1"/>
</dbReference>
<keyword evidence="1" id="KW-0677">Repeat</keyword>
<accession>A0A815XBU2</accession>
<keyword evidence="2 3" id="KW-0802">TPR repeat</keyword>
<dbReference type="PROSITE" id="PS50293">
    <property type="entry name" value="TPR_REGION"/>
    <property type="match status" value="1"/>
</dbReference>
<dbReference type="InterPro" id="IPR019734">
    <property type="entry name" value="TPR_rpt"/>
</dbReference>
<dbReference type="PANTHER" id="PTHR45641">
    <property type="entry name" value="TETRATRICOPEPTIDE REPEAT PROTEIN (AFU_ORTHOLOGUE AFUA_6G03870)"/>
    <property type="match status" value="1"/>
</dbReference>
<feature type="repeat" description="TPR" evidence="3">
    <location>
        <begin position="561"/>
        <end position="594"/>
    </location>
</feature>
<reference evidence="7" key="1">
    <citation type="submission" date="2021-02" db="EMBL/GenBank/DDBJ databases">
        <authorList>
            <person name="Nowell W R."/>
        </authorList>
    </citation>
    <scope>NUCLEOTIDE SEQUENCE</scope>
</reference>
<feature type="repeat" description="TPR" evidence="3">
    <location>
        <begin position="477"/>
        <end position="510"/>
    </location>
</feature>
<dbReference type="SUPFAM" id="SSF48452">
    <property type="entry name" value="TPR-like"/>
    <property type="match status" value="2"/>
</dbReference>
<feature type="repeat" description="TPR" evidence="3">
    <location>
        <begin position="771"/>
        <end position="804"/>
    </location>
</feature>
<feature type="repeat" description="TPR" evidence="3">
    <location>
        <begin position="687"/>
        <end position="720"/>
    </location>
</feature>
<feature type="repeat" description="TPR" evidence="3">
    <location>
        <begin position="729"/>
        <end position="762"/>
    </location>
</feature>
<protein>
    <recommendedName>
        <fullName evidence="5">ADP ribosyltransferase domain-containing protein</fullName>
    </recommendedName>
</protein>
<dbReference type="SUPFAM" id="SSF56399">
    <property type="entry name" value="ADP-ribosylation"/>
    <property type="match status" value="1"/>
</dbReference>
<dbReference type="Proteomes" id="UP000663834">
    <property type="component" value="Unassembled WGS sequence"/>
</dbReference>
<name>A0A815XBU2_9BILA</name>
<dbReference type="InterPro" id="IPR003540">
    <property type="entry name" value="ADP-ribosyltransferase"/>
</dbReference>
<feature type="repeat" description="TPR" evidence="3">
    <location>
        <begin position="519"/>
        <end position="552"/>
    </location>
</feature>
<dbReference type="PANTHER" id="PTHR45641:SF19">
    <property type="entry name" value="NEPHROCYSTIN-3"/>
    <property type="match status" value="1"/>
</dbReference>
<evidence type="ECO:0000256" key="1">
    <source>
        <dbReference type="ARBA" id="ARBA00022737"/>
    </source>
</evidence>
<dbReference type="Gene3D" id="1.25.40.10">
    <property type="entry name" value="Tetratricopeptide repeat domain"/>
    <property type="match status" value="3"/>
</dbReference>
<dbReference type="AlphaFoldDB" id="A0A815XBU2"/>
<evidence type="ECO:0000313" key="6">
    <source>
        <dbReference type="EMBL" id="CAF1216956.1"/>
    </source>
</evidence>
<evidence type="ECO:0000259" key="5">
    <source>
        <dbReference type="Pfam" id="PF03496"/>
    </source>
</evidence>
<proteinExistence type="predicted"/>
<dbReference type="Gene3D" id="3.90.176.10">
    <property type="entry name" value="Toxin ADP-ribosyltransferase, Chain A, domain 1"/>
    <property type="match status" value="1"/>
</dbReference>
<dbReference type="PROSITE" id="PS51996">
    <property type="entry name" value="TR_MART"/>
    <property type="match status" value="1"/>
</dbReference>
<sequence length="854" mass="97792">MSVLDPTNTKPAPAHQITESICSCKSESVSTNEITTGENSIIRNMSLQSSWSNAIDDYIIIWLDANMDEANCDYQQSITKLRCIVDSIKLFRNEDDCNAFLQRVNEQRFSLILSENCGENLIPKLLHSSQLDFIYILSTDTIAFEHLLKQSRKINGVFSDISAICNQIKQNTHQCKYENMPISIISASCPNNLNVLDSSFMYTQLIKQVLLEIEYGEQSKQELVNFLCSQNSSNINSIHTFDRDYYNETPIWWYTKEPFIYSMLNTALRTQDNETIIKMGSIVRDVHRQIEQVYLKTDRQIKRIVYRGQCISHAELEKIQLSHGGLFSFNNFLSTSTNQQVAYLFADSARNCPELVPVLFQIEIDPSISSTAFAPLNGISYFSDQEAEILFSMHTVCRIENAHRIDDRLWKIDLTLTDDNDEQLKRLTNYMQEEIEELPVSHRLGHLMIKMGEFDRAEQFFYGIINATSGKDLEKIAYLYHQLGFVKYSQGDNSTALEHYEKSRKIRENTPSVIDLKQAKTYSAIGTVYTDMTNYSAALSYFEKSIAIKEKFLSPIDPDWTITYNNMGKVCYMTGDYSSARLYFEKAIESKEKSLPPIHPSLAIAYNNFAATLKLMEDYSTSLLYYEKALEIEQKSLPPKHASLAITYNNIAGIHISKGDYTFALSYLEKTLDIQQHSLPPTHYNLAKTYNNIGTIHLSMGNHSIALSSQEKALEIQQNSLSSTDPNIGTTYYNIGKTYLSIGNYSNALVYLQKALEIQEKSLPINHPILGTRYNAIAETYHSMENYSTALSYYEKTLEIQKQFPEYSPLKFDVICRKIANILHRLGRHQEAARYDEKQPIDVPPQAVESNHFN</sequence>
<dbReference type="EMBL" id="CAJNOV010005606">
    <property type="protein sequence ID" value="CAF1216956.1"/>
    <property type="molecule type" value="Genomic_DNA"/>
</dbReference>